<feature type="transmembrane region" description="Helical" evidence="9">
    <location>
        <begin position="458"/>
        <end position="484"/>
    </location>
</feature>
<accession>A0A1J0MN20</accession>
<dbReference type="InterPro" id="IPR003439">
    <property type="entry name" value="ABC_transporter-like_ATP-bd"/>
</dbReference>
<sequence length="639" mass="72870">MNEPSLELLNSNKNGIKNSEQLNHSVTLTWENLTVVSNKKDRLKFSEIFNKKEKNYQSIKTIIDNVNGIAQSKEILAIMGASGAGKTSLLNALNFRNNESLSVYGEIKVNGQLVKSQNELSSISGYVQQDDLFIGSLTVRETLLFQAMLRMDESFSKSKRLQRVEEVMQELNLKKCQNIPVDIQGKKGISGGEKRRLAFACEILTDPLILFCDEPTSGLDSYIALSVMECMKSLTKQGRTIICTIHQPSSEIFELFDRLCLLSDGRLAFNGPINKCNEFFESQGFKVPVNYNPADFYIKTLASVPSDKENSLNRIKKICDGYDNSDYFQNLTADIKEASNDKSSQDRISIKSTNEYRTSLFTQMYWLLWRNIIVNIRSPMALRVQLIQSIFVALLFGIIYFKLKINQKGIQNITSLLFLCESNNSFGSIIAVINTFPAEIPIFIREHQNRMYRVISYYLSRVLIDLPIFVVIPIIFVTIIYWMSDLSREGNRFIICICIIILVAQCAVSFGTFLSAVSPNTNTALALTGPILAPFMIFSGVLLNSEDVPTYFLLLRYLSWFSYGTENLLVNQFEDIETIECDYPEDPDCLRRFEKGIEVLDFYKLDPNNFRINTICLIILTIGWRLLAFMTLIIKSRRR</sequence>
<dbReference type="GO" id="GO:0005524">
    <property type="term" value="F:ATP binding"/>
    <property type="evidence" value="ECO:0007669"/>
    <property type="project" value="UniProtKB-KW"/>
</dbReference>
<dbReference type="PROSITE" id="PS50893">
    <property type="entry name" value="ABC_TRANSPORTER_2"/>
    <property type="match status" value="1"/>
</dbReference>
<keyword evidence="5" id="KW-0547">Nucleotide-binding</keyword>
<dbReference type="GO" id="GO:0140359">
    <property type="term" value="F:ABC-type transporter activity"/>
    <property type="evidence" value="ECO:0007669"/>
    <property type="project" value="InterPro"/>
</dbReference>
<evidence type="ECO:0000259" key="10">
    <source>
        <dbReference type="PROSITE" id="PS50893"/>
    </source>
</evidence>
<keyword evidence="3" id="KW-0813">Transport</keyword>
<evidence type="ECO:0000256" key="6">
    <source>
        <dbReference type="ARBA" id="ARBA00022840"/>
    </source>
</evidence>
<dbReference type="CDD" id="cd03213">
    <property type="entry name" value="ABCG_EPDR"/>
    <property type="match status" value="1"/>
</dbReference>
<organism evidence="11">
    <name type="scientific">Brachionus koreanus</name>
    <dbReference type="NCBI Taxonomy" id="1199090"/>
    <lineage>
        <taxon>Eukaryota</taxon>
        <taxon>Metazoa</taxon>
        <taxon>Spiralia</taxon>
        <taxon>Gnathifera</taxon>
        <taxon>Rotifera</taxon>
        <taxon>Eurotatoria</taxon>
        <taxon>Monogononta</taxon>
        <taxon>Pseudotrocha</taxon>
        <taxon>Ploima</taxon>
        <taxon>Brachionidae</taxon>
        <taxon>Brachionus</taxon>
    </lineage>
</organism>
<protein>
    <submittedName>
        <fullName evidence="11">ATP-binding cassette transporter subfamily G-like3 protein</fullName>
    </submittedName>
</protein>
<dbReference type="GO" id="GO:0005886">
    <property type="term" value="C:plasma membrane"/>
    <property type="evidence" value="ECO:0007669"/>
    <property type="project" value="TreeGrafter"/>
</dbReference>
<evidence type="ECO:0000256" key="9">
    <source>
        <dbReference type="SAM" id="Phobius"/>
    </source>
</evidence>
<evidence type="ECO:0000256" key="7">
    <source>
        <dbReference type="ARBA" id="ARBA00022989"/>
    </source>
</evidence>
<comment type="subcellular location">
    <subcellularLocation>
        <location evidence="1">Membrane</location>
        <topology evidence="1">Multi-pass membrane protein</topology>
    </subcellularLocation>
</comment>
<dbReference type="EMBL" id="KX134776">
    <property type="protein sequence ID" value="APD26555.1"/>
    <property type="molecule type" value="Genomic_DNA"/>
</dbReference>
<evidence type="ECO:0000256" key="3">
    <source>
        <dbReference type="ARBA" id="ARBA00022448"/>
    </source>
</evidence>
<dbReference type="PANTHER" id="PTHR48041">
    <property type="entry name" value="ABC TRANSPORTER G FAMILY MEMBER 28"/>
    <property type="match status" value="1"/>
</dbReference>
<keyword evidence="8 9" id="KW-0472">Membrane</keyword>
<dbReference type="InterPro" id="IPR050352">
    <property type="entry name" value="ABCG_transporters"/>
</dbReference>
<dbReference type="SUPFAM" id="SSF52540">
    <property type="entry name" value="P-loop containing nucleoside triphosphate hydrolases"/>
    <property type="match status" value="1"/>
</dbReference>
<feature type="transmembrane region" description="Helical" evidence="9">
    <location>
        <begin position="380"/>
        <end position="401"/>
    </location>
</feature>
<evidence type="ECO:0000256" key="8">
    <source>
        <dbReference type="ARBA" id="ARBA00023136"/>
    </source>
</evidence>
<dbReference type="SMART" id="SM00382">
    <property type="entry name" value="AAA"/>
    <property type="match status" value="1"/>
</dbReference>
<feature type="domain" description="ABC transporter" evidence="10">
    <location>
        <begin position="43"/>
        <end position="289"/>
    </location>
</feature>
<reference evidence="11" key="1">
    <citation type="submission" date="2016-04" db="EMBL/GenBank/DDBJ databases">
        <title>ATP-Binding Cassette transporters in monogonont rotifer Brachionus koreanus.</title>
        <authorList>
            <person name="Jeong C.-B."/>
            <person name="Kang H.-M."/>
            <person name="Lee J.-S."/>
        </authorList>
    </citation>
    <scope>NUCLEOTIDE SEQUENCE</scope>
</reference>
<evidence type="ECO:0000256" key="5">
    <source>
        <dbReference type="ARBA" id="ARBA00022741"/>
    </source>
</evidence>
<dbReference type="InterPro" id="IPR013525">
    <property type="entry name" value="ABC2_TM"/>
</dbReference>
<dbReference type="PANTHER" id="PTHR48041:SF139">
    <property type="entry name" value="PROTEIN SCARLET"/>
    <property type="match status" value="1"/>
</dbReference>
<keyword evidence="6 11" id="KW-0067">ATP-binding</keyword>
<dbReference type="InterPro" id="IPR017871">
    <property type="entry name" value="ABC_transporter-like_CS"/>
</dbReference>
<evidence type="ECO:0000256" key="2">
    <source>
        <dbReference type="ARBA" id="ARBA00005814"/>
    </source>
</evidence>
<comment type="similarity">
    <text evidence="2">Belongs to the ABC transporter superfamily. ABCG family. Eye pigment precursor importer (TC 3.A.1.204) subfamily.</text>
</comment>
<dbReference type="InterPro" id="IPR027417">
    <property type="entry name" value="P-loop_NTPase"/>
</dbReference>
<feature type="transmembrane region" description="Helical" evidence="9">
    <location>
        <begin position="490"/>
        <end position="517"/>
    </location>
</feature>
<evidence type="ECO:0000256" key="4">
    <source>
        <dbReference type="ARBA" id="ARBA00022692"/>
    </source>
</evidence>
<feature type="transmembrane region" description="Helical" evidence="9">
    <location>
        <begin position="524"/>
        <end position="543"/>
    </location>
</feature>
<dbReference type="AlphaFoldDB" id="A0A1J0MN20"/>
<dbReference type="GO" id="GO:0016887">
    <property type="term" value="F:ATP hydrolysis activity"/>
    <property type="evidence" value="ECO:0007669"/>
    <property type="project" value="InterPro"/>
</dbReference>
<name>A0A1J0MN20_9BILA</name>
<keyword evidence="4 9" id="KW-0812">Transmembrane</keyword>
<feature type="transmembrane region" description="Helical" evidence="9">
    <location>
        <begin position="610"/>
        <end position="634"/>
    </location>
</feature>
<evidence type="ECO:0000313" key="11">
    <source>
        <dbReference type="EMBL" id="APD26555.1"/>
    </source>
</evidence>
<dbReference type="Pfam" id="PF01061">
    <property type="entry name" value="ABC2_membrane"/>
    <property type="match status" value="1"/>
</dbReference>
<dbReference type="Pfam" id="PF00005">
    <property type="entry name" value="ABC_tran"/>
    <property type="match status" value="1"/>
</dbReference>
<proteinExistence type="inferred from homology"/>
<keyword evidence="7 9" id="KW-1133">Transmembrane helix</keyword>
<dbReference type="PROSITE" id="PS00211">
    <property type="entry name" value="ABC_TRANSPORTER_1"/>
    <property type="match status" value="1"/>
</dbReference>
<dbReference type="InterPro" id="IPR003593">
    <property type="entry name" value="AAA+_ATPase"/>
</dbReference>
<evidence type="ECO:0000256" key="1">
    <source>
        <dbReference type="ARBA" id="ARBA00004141"/>
    </source>
</evidence>
<dbReference type="Gene3D" id="3.40.50.300">
    <property type="entry name" value="P-loop containing nucleotide triphosphate hydrolases"/>
    <property type="match status" value="1"/>
</dbReference>